<feature type="domain" description="HAMP" evidence="13">
    <location>
        <begin position="235"/>
        <end position="288"/>
    </location>
</feature>
<dbReference type="Gene3D" id="3.30.450.20">
    <property type="entry name" value="PAS domain"/>
    <property type="match status" value="1"/>
</dbReference>
<dbReference type="SUPFAM" id="SSF58104">
    <property type="entry name" value="Methyl-accepting chemotaxis protein (MCP) signaling domain"/>
    <property type="match status" value="1"/>
</dbReference>
<keyword evidence="7 9" id="KW-0807">Transducer</keyword>
<dbReference type="RefSeq" id="WP_344909567.1">
    <property type="nucleotide sequence ID" value="NZ_BAABDL010000014.1"/>
</dbReference>
<dbReference type="InterPro" id="IPR033479">
    <property type="entry name" value="dCache_1"/>
</dbReference>
<feature type="domain" description="Methyl-accepting transducer" evidence="12">
    <location>
        <begin position="307"/>
        <end position="564"/>
    </location>
</feature>
<gene>
    <name evidence="14" type="ORF">GCM10022410_02190</name>
</gene>
<dbReference type="Pfam" id="PF02743">
    <property type="entry name" value="dCache_1"/>
    <property type="match status" value="1"/>
</dbReference>
<feature type="coiled-coil region" evidence="10">
    <location>
        <begin position="550"/>
        <end position="590"/>
    </location>
</feature>
<evidence type="ECO:0000256" key="4">
    <source>
        <dbReference type="ARBA" id="ARBA00022692"/>
    </source>
</evidence>
<evidence type="ECO:0000256" key="9">
    <source>
        <dbReference type="PROSITE-ProRule" id="PRU00284"/>
    </source>
</evidence>
<dbReference type="InterPro" id="IPR029151">
    <property type="entry name" value="Sensor-like_sf"/>
</dbReference>
<proteinExistence type="inferred from homology"/>
<evidence type="ECO:0000256" key="1">
    <source>
        <dbReference type="ARBA" id="ARBA00004651"/>
    </source>
</evidence>
<evidence type="ECO:0000256" key="10">
    <source>
        <dbReference type="SAM" id="Coils"/>
    </source>
</evidence>
<dbReference type="SMART" id="SM00304">
    <property type="entry name" value="HAMP"/>
    <property type="match status" value="1"/>
</dbReference>
<dbReference type="InterPro" id="IPR003660">
    <property type="entry name" value="HAMP_dom"/>
</dbReference>
<feature type="transmembrane region" description="Helical" evidence="11">
    <location>
        <begin position="211"/>
        <end position="234"/>
    </location>
</feature>
<dbReference type="PROSITE" id="PS50885">
    <property type="entry name" value="HAMP"/>
    <property type="match status" value="1"/>
</dbReference>
<evidence type="ECO:0000259" key="13">
    <source>
        <dbReference type="PROSITE" id="PS50885"/>
    </source>
</evidence>
<name>A0ABP7V3D4_9BACI</name>
<keyword evidence="4 11" id="KW-0812">Transmembrane</keyword>
<dbReference type="CDD" id="cd11386">
    <property type="entry name" value="MCP_signal"/>
    <property type="match status" value="1"/>
</dbReference>
<sequence>MRKFKQIKFLLPLFMIVLLLAPAIVTGYISFKNTEIIEKATIDKAEIEAVGTKYRDIFIDYEQKLFAVSEQEQLQFETIQVDDAEALDTSNLPQTNDPKLSGYYKDFFSEHVQDDTLIVNFFLGTEDGALYLNQPEGIDLSNYDPRTTDWYTQAIEANDQVIWTTPYIDNATGRSVISVATSIENSTGATIGVVGLDFDMAHLATMIRYDILINTIVVTLIATVIGLIIILFFVRRILFNLNTVRDEMDRIADGDLTRDSIQVRGNDEFNQLAQSVNRMKQSLITMITQVKTVIHEVAEQSLTLSETSNYVKEGNEQVAATMEQLSSGSESQASSTTDLALMMENYNVNVNEASQNSITIAESSNEIVTLSNHGSEQINQSQAQMKQIYQIVSDSFTKIQALDQKSQAIHSIVTVIQEIAEQTNLLALNAAIEAPRAGEEGRGFAVVADEVRKLAEQVSESISGVSTIINEIQLDSSEVSATLENGYQEVNQGTKQIEQTGQAFDQINQAINEMVNNVQATVSNLATITNDTEKISHSIEDIASVSEESAAAVEETAASAEETNSSMEEVSRSAELLSNLAEQLENQMNQFKL</sequence>
<comment type="similarity">
    <text evidence="8">Belongs to the methyl-accepting chemotaxis (MCP) protein family.</text>
</comment>
<organism evidence="14 15">
    <name type="scientific">Amphibacillus indicireducens</name>
    <dbReference type="NCBI Taxonomy" id="1076330"/>
    <lineage>
        <taxon>Bacteria</taxon>
        <taxon>Bacillati</taxon>
        <taxon>Bacillota</taxon>
        <taxon>Bacilli</taxon>
        <taxon>Bacillales</taxon>
        <taxon>Bacillaceae</taxon>
        <taxon>Amphibacillus</taxon>
    </lineage>
</organism>
<dbReference type="SUPFAM" id="SSF103190">
    <property type="entry name" value="Sensory domain-like"/>
    <property type="match status" value="1"/>
</dbReference>
<keyword evidence="6 11" id="KW-0472">Membrane</keyword>
<protein>
    <submittedName>
        <fullName evidence="14">Methyl-accepting chemotaxis protein</fullName>
    </submittedName>
</protein>
<evidence type="ECO:0000256" key="6">
    <source>
        <dbReference type="ARBA" id="ARBA00023136"/>
    </source>
</evidence>
<dbReference type="InterPro" id="IPR004089">
    <property type="entry name" value="MCPsignal_dom"/>
</dbReference>
<dbReference type="PANTHER" id="PTHR32089:SF112">
    <property type="entry name" value="LYSOZYME-LIKE PROTEIN-RELATED"/>
    <property type="match status" value="1"/>
</dbReference>
<evidence type="ECO:0000256" key="5">
    <source>
        <dbReference type="ARBA" id="ARBA00022989"/>
    </source>
</evidence>
<evidence type="ECO:0000313" key="14">
    <source>
        <dbReference type="EMBL" id="GAA4058624.1"/>
    </source>
</evidence>
<dbReference type="Pfam" id="PF00015">
    <property type="entry name" value="MCPsignal"/>
    <property type="match status" value="1"/>
</dbReference>
<evidence type="ECO:0000256" key="3">
    <source>
        <dbReference type="ARBA" id="ARBA00022500"/>
    </source>
</evidence>
<evidence type="ECO:0000256" key="7">
    <source>
        <dbReference type="ARBA" id="ARBA00023224"/>
    </source>
</evidence>
<evidence type="ECO:0000313" key="15">
    <source>
        <dbReference type="Proteomes" id="UP001501734"/>
    </source>
</evidence>
<dbReference type="EMBL" id="BAABDL010000014">
    <property type="protein sequence ID" value="GAA4058624.1"/>
    <property type="molecule type" value="Genomic_DNA"/>
</dbReference>
<keyword evidence="3" id="KW-0145">Chemotaxis</keyword>
<dbReference type="Proteomes" id="UP001501734">
    <property type="component" value="Unassembled WGS sequence"/>
</dbReference>
<comment type="subcellular location">
    <subcellularLocation>
        <location evidence="1">Cell membrane</location>
        <topology evidence="1">Multi-pass membrane protein</topology>
    </subcellularLocation>
</comment>
<accession>A0ABP7V3D4</accession>
<dbReference type="Gene3D" id="1.10.287.950">
    <property type="entry name" value="Methyl-accepting chemotaxis protein"/>
    <property type="match status" value="1"/>
</dbReference>
<dbReference type="SMART" id="SM00283">
    <property type="entry name" value="MA"/>
    <property type="match status" value="1"/>
</dbReference>
<evidence type="ECO:0000256" key="2">
    <source>
        <dbReference type="ARBA" id="ARBA00022475"/>
    </source>
</evidence>
<keyword evidence="10" id="KW-0175">Coiled coil</keyword>
<reference evidence="15" key="1">
    <citation type="journal article" date="2019" name="Int. J. Syst. Evol. Microbiol.">
        <title>The Global Catalogue of Microorganisms (GCM) 10K type strain sequencing project: providing services to taxonomists for standard genome sequencing and annotation.</title>
        <authorList>
            <consortium name="The Broad Institute Genomics Platform"/>
            <consortium name="The Broad Institute Genome Sequencing Center for Infectious Disease"/>
            <person name="Wu L."/>
            <person name="Ma J."/>
        </authorList>
    </citation>
    <scope>NUCLEOTIDE SEQUENCE [LARGE SCALE GENOMIC DNA]</scope>
    <source>
        <strain evidence="15">JCM 17250</strain>
    </source>
</reference>
<evidence type="ECO:0000256" key="8">
    <source>
        <dbReference type="ARBA" id="ARBA00029447"/>
    </source>
</evidence>
<dbReference type="PROSITE" id="PS50111">
    <property type="entry name" value="CHEMOTAXIS_TRANSDUC_2"/>
    <property type="match status" value="1"/>
</dbReference>
<keyword evidence="15" id="KW-1185">Reference proteome</keyword>
<evidence type="ECO:0000256" key="11">
    <source>
        <dbReference type="SAM" id="Phobius"/>
    </source>
</evidence>
<dbReference type="PANTHER" id="PTHR32089">
    <property type="entry name" value="METHYL-ACCEPTING CHEMOTAXIS PROTEIN MCPB"/>
    <property type="match status" value="1"/>
</dbReference>
<comment type="caution">
    <text evidence="14">The sequence shown here is derived from an EMBL/GenBank/DDBJ whole genome shotgun (WGS) entry which is preliminary data.</text>
</comment>
<keyword evidence="2" id="KW-1003">Cell membrane</keyword>
<dbReference type="CDD" id="cd18773">
    <property type="entry name" value="PDC1_HK_sensor"/>
    <property type="match status" value="1"/>
</dbReference>
<dbReference type="Pfam" id="PF00672">
    <property type="entry name" value="HAMP"/>
    <property type="match status" value="1"/>
</dbReference>
<evidence type="ECO:0000259" key="12">
    <source>
        <dbReference type="PROSITE" id="PS50111"/>
    </source>
</evidence>
<keyword evidence="5 11" id="KW-1133">Transmembrane helix</keyword>
<dbReference type="CDD" id="cd06225">
    <property type="entry name" value="HAMP"/>
    <property type="match status" value="1"/>
</dbReference>